<proteinExistence type="predicted"/>
<accession>A0ABR3PDV1</accession>
<comment type="caution">
    <text evidence="1">The sequence shown here is derived from an EMBL/GenBank/DDBJ whole genome shotgun (WGS) entry which is preliminary data.</text>
</comment>
<organism evidence="1 2">
    <name type="scientific">Neodothiora populina</name>
    <dbReference type="NCBI Taxonomy" id="2781224"/>
    <lineage>
        <taxon>Eukaryota</taxon>
        <taxon>Fungi</taxon>
        <taxon>Dikarya</taxon>
        <taxon>Ascomycota</taxon>
        <taxon>Pezizomycotina</taxon>
        <taxon>Dothideomycetes</taxon>
        <taxon>Dothideomycetidae</taxon>
        <taxon>Dothideales</taxon>
        <taxon>Dothioraceae</taxon>
        <taxon>Neodothiora</taxon>
    </lineage>
</organism>
<keyword evidence="2" id="KW-1185">Reference proteome</keyword>
<sequence>MENQDNQKTQPWKAFKSTYYKSNHSAQPINYSYAKGQIIDNPGTAGEFNLSIEYDTEDMKGRRVVFSSPSSLQPTRL</sequence>
<evidence type="ECO:0000313" key="2">
    <source>
        <dbReference type="Proteomes" id="UP001562354"/>
    </source>
</evidence>
<dbReference type="RefSeq" id="XP_069200512.1">
    <property type="nucleotide sequence ID" value="XM_069346549.1"/>
</dbReference>
<dbReference type="Proteomes" id="UP001562354">
    <property type="component" value="Unassembled WGS sequence"/>
</dbReference>
<gene>
    <name evidence="1" type="ORF">AAFC00_000654</name>
</gene>
<dbReference type="EMBL" id="JBFMKM010000009">
    <property type="protein sequence ID" value="KAL1304237.1"/>
    <property type="molecule type" value="Genomic_DNA"/>
</dbReference>
<reference evidence="1 2" key="1">
    <citation type="submission" date="2024-07" db="EMBL/GenBank/DDBJ databases">
        <title>Draft sequence of the Neodothiora populina.</title>
        <authorList>
            <person name="Drown D.D."/>
            <person name="Schuette U.S."/>
            <person name="Buechlein A.B."/>
            <person name="Rusch D.R."/>
            <person name="Winton L.W."/>
            <person name="Adams G.A."/>
        </authorList>
    </citation>
    <scope>NUCLEOTIDE SEQUENCE [LARGE SCALE GENOMIC DNA]</scope>
    <source>
        <strain evidence="1 2">CPC 39397</strain>
    </source>
</reference>
<evidence type="ECO:0000313" key="1">
    <source>
        <dbReference type="EMBL" id="KAL1304237.1"/>
    </source>
</evidence>
<name>A0ABR3PDV1_9PEZI</name>
<protein>
    <submittedName>
        <fullName evidence="1">Uncharacterized protein</fullName>
    </submittedName>
</protein>
<dbReference type="GeneID" id="95974357"/>